<sequence length="83" mass="9170">MGGELWIGGMLMAMLWSAMADSWTAFQEQPCCRPISHHRVRHHRGISSAVAGARINVLGLACGLTSRHEEIVPMARRFDVIAI</sequence>
<evidence type="ECO:0000256" key="1">
    <source>
        <dbReference type="SAM" id="SignalP"/>
    </source>
</evidence>
<gene>
    <name evidence="2" type="ORF">IPOD504_LOCUS12445</name>
</gene>
<evidence type="ECO:0008006" key="4">
    <source>
        <dbReference type="Google" id="ProtNLM"/>
    </source>
</evidence>
<evidence type="ECO:0000313" key="2">
    <source>
        <dbReference type="EMBL" id="CAH2063266.1"/>
    </source>
</evidence>
<feature type="non-terminal residue" evidence="2">
    <location>
        <position position="1"/>
    </location>
</feature>
<keyword evidence="1" id="KW-0732">Signal</keyword>
<protein>
    <recommendedName>
        <fullName evidence="4">Secreted protein</fullName>
    </recommendedName>
</protein>
<dbReference type="Proteomes" id="UP000837857">
    <property type="component" value="Chromosome 3"/>
</dbReference>
<proteinExistence type="predicted"/>
<accession>A0ABN8IQB6</accession>
<keyword evidence="3" id="KW-1185">Reference proteome</keyword>
<organism evidence="2 3">
    <name type="scientific">Iphiclides podalirius</name>
    <name type="common">scarce swallowtail</name>
    <dbReference type="NCBI Taxonomy" id="110791"/>
    <lineage>
        <taxon>Eukaryota</taxon>
        <taxon>Metazoa</taxon>
        <taxon>Ecdysozoa</taxon>
        <taxon>Arthropoda</taxon>
        <taxon>Hexapoda</taxon>
        <taxon>Insecta</taxon>
        <taxon>Pterygota</taxon>
        <taxon>Neoptera</taxon>
        <taxon>Endopterygota</taxon>
        <taxon>Lepidoptera</taxon>
        <taxon>Glossata</taxon>
        <taxon>Ditrysia</taxon>
        <taxon>Papilionoidea</taxon>
        <taxon>Papilionidae</taxon>
        <taxon>Papilioninae</taxon>
        <taxon>Iphiclides</taxon>
    </lineage>
</organism>
<feature type="signal peptide" evidence="1">
    <location>
        <begin position="1"/>
        <end position="20"/>
    </location>
</feature>
<name>A0ABN8IQB6_9NEOP</name>
<reference evidence="2" key="1">
    <citation type="submission" date="2022-03" db="EMBL/GenBank/DDBJ databases">
        <authorList>
            <person name="Martin H S."/>
        </authorList>
    </citation>
    <scope>NUCLEOTIDE SEQUENCE</scope>
</reference>
<dbReference type="EMBL" id="OW152815">
    <property type="protein sequence ID" value="CAH2063266.1"/>
    <property type="molecule type" value="Genomic_DNA"/>
</dbReference>
<feature type="chain" id="PRO_5045705327" description="Secreted protein" evidence="1">
    <location>
        <begin position="21"/>
        <end position="83"/>
    </location>
</feature>
<evidence type="ECO:0000313" key="3">
    <source>
        <dbReference type="Proteomes" id="UP000837857"/>
    </source>
</evidence>